<dbReference type="InterPro" id="IPR045455">
    <property type="entry name" value="NrS-1_pol-like_helicase"/>
</dbReference>
<dbReference type="InterPro" id="IPR027417">
    <property type="entry name" value="P-loop_NTPase"/>
</dbReference>
<reference evidence="3" key="1">
    <citation type="submission" date="2022-08" db="EMBL/GenBank/DDBJ databases">
        <title>Chelativorans sichuanense sp. nov., a paraffin oil-degrading bacterium isolated from a mixture of oil-based drill cuttings and paddy soil.</title>
        <authorList>
            <person name="Yu J."/>
            <person name="Liu H."/>
            <person name="Chen Q."/>
        </authorList>
    </citation>
    <scope>NUCLEOTIDE SEQUENCE</scope>
    <source>
        <strain evidence="3">SCAU 2101</strain>
    </source>
</reference>
<keyword evidence="4" id="KW-1185">Reference proteome</keyword>
<dbReference type="AlphaFoldDB" id="A0A9X2X6X4"/>
<dbReference type="EMBL" id="JAODNV010000003">
    <property type="protein sequence ID" value="MCT8988862.1"/>
    <property type="molecule type" value="Genomic_DNA"/>
</dbReference>
<evidence type="ECO:0000313" key="4">
    <source>
        <dbReference type="Proteomes" id="UP001149009"/>
    </source>
</evidence>
<dbReference type="Gene3D" id="3.40.50.300">
    <property type="entry name" value="P-loop containing nucleotide triphosphate hydrolases"/>
    <property type="match status" value="1"/>
</dbReference>
<dbReference type="RefSeq" id="WP_261513508.1">
    <property type="nucleotide sequence ID" value="NZ_JAODNV010000003.1"/>
</dbReference>
<evidence type="ECO:0000256" key="1">
    <source>
        <dbReference type="SAM" id="MobiDB-lite"/>
    </source>
</evidence>
<dbReference type="Pfam" id="PF19263">
    <property type="entry name" value="DUF5906"/>
    <property type="match status" value="1"/>
</dbReference>
<dbReference type="Proteomes" id="UP001149009">
    <property type="component" value="Unassembled WGS sequence"/>
</dbReference>
<feature type="domain" description="NrS-1 polymerase-like helicase" evidence="2">
    <location>
        <begin position="264"/>
        <end position="372"/>
    </location>
</feature>
<feature type="region of interest" description="Disordered" evidence="1">
    <location>
        <begin position="1"/>
        <end position="23"/>
    </location>
</feature>
<proteinExistence type="predicted"/>
<accession>A0A9X2X6X4</accession>
<sequence length="568" mass="64670">MPTEVSNIPPSSEITFDAPPGPEEVDKTISAQPWVLRARLTYDAYATRCRAAGRQPDIAEWLEHQSLTEEELQLLDDLIEARRGDFCHGDIGPKFVIREFGNKARVGWFDDRGELVTMSFAEFANAHIEKLVQVGHDDNGKPILRPLAKHWLQHPLTRRYDRAEFLPGIEPENMPEGVLNLWRGWPPGLVPGWADTRLGPDGEAVPITDGPFDGPEMPSGYCDMFLDHMYENMCGSDEVVFRYLLGWMADAFWNPGPCETAIVLKGPQGSGKTFWAERFMEFFGVHALTLDDPEQVVGNFNKHLMNKSVIFADEAFFAGNRKHAAKLKTLITRPDLFVEPKGVDGFVAPKMFRLIMASNDEHVIQAERDDRRNLVLDVNAGPHNQDRDYFARMHEEWRSGGRRALFRWLTGAWWGQAVGEKRFRMWDRPITAGLQDQKDMSLPRPQMVIHNMLRDGEPPAAFLPNVREGTIFVATRLLAQENRLGPEHDRALGDALRVLAGEGATSVREYLGEGSARRQYRGYWLPPLGICRQRWEAHHGRQVRWPSGVDTWAIEIGMERDPEQEMPF</sequence>
<name>A0A9X2X6X4_9HYPH</name>
<evidence type="ECO:0000259" key="2">
    <source>
        <dbReference type="Pfam" id="PF19263"/>
    </source>
</evidence>
<evidence type="ECO:0000313" key="3">
    <source>
        <dbReference type="EMBL" id="MCT8988862.1"/>
    </source>
</evidence>
<protein>
    <submittedName>
        <fullName evidence="3">DUF5906 domain-containing protein</fullName>
    </submittedName>
</protein>
<gene>
    <name evidence="3" type="ORF">NYR54_00935</name>
</gene>
<feature type="compositionally biased region" description="Polar residues" evidence="1">
    <location>
        <begin position="1"/>
        <end position="14"/>
    </location>
</feature>
<organism evidence="3 4">
    <name type="scientific">Chelativorans petroleitrophicus</name>
    <dbReference type="NCBI Taxonomy" id="2975484"/>
    <lineage>
        <taxon>Bacteria</taxon>
        <taxon>Pseudomonadati</taxon>
        <taxon>Pseudomonadota</taxon>
        <taxon>Alphaproteobacteria</taxon>
        <taxon>Hyphomicrobiales</taxon>
        <taxon>Phyllobacteriaceae</taxon>
        <taxon>Chelativorans</taxon>
    </lineage>
</organism>
<dbReference type="SUPFAM" id="SSF52540">
    <property type="entry name" value="P-loop containing nucleoside triphosphate hydrolases"/>
    <property type="match status" value="1"/>
</dbReference>
<comment type="caution">
    <text evidence="3">The sequence shown here is derived from an EMBL/GenBank/DDBJ whole genome shotgun (WGS) entry which is preliminary data.</text>
</comment>